<dbReference type="EMBL" id="HBUF01226314">
    <property type="protein sequence ID" value="CAG6671549.1"/>
    <property type="molecule type" value="Transcribed_RNA"/>
</dbReference>
<dbReference type="EMBL" id="HBUF01226322">
    <property type="protein sequence ID" value="CAG6671570.1"/>
    <property type="molecule type" value="Transcribed_RNA"/>
</dbReference>
<organism evidence="1">
    <name type="scientific">Cacopsylla melanoneura</name>
    <dbReference type="NCBI Taxonomy" id="428564"/>
    <lineage>
        <taxon>Eukaryota</taxon>
        <taxon>Metazoa</taxon>
        <taxon>Ecdysozoa</taxon>
        <taxon>Arthropoda</taxon>
        <taxon>Hexapoda</taxon>
        <taxon>Insecta</taxon>
        <taxon>Pterygota</taxon>
        <taxon>Neoptera</taxon>
        <taxon>Paraneoptera</taxon>
        <taxon>Hemiptera</taxon>
        <taxon>Sternorrhyncha</taxon>
        <taxon>Psylloidea</taxon>
        <taxon>Psyllidae</taxon>
        <taxon>Psyllinae</taxon>
        <taxon>Cacopsylla</taxon>
    </lineage>
</organism>
<protein>
    <submittedName>
        <fullName evidence="1">Uncharacterized protein</fullName>
    </submittedName>
</protein>
<dbReference type="EMBL" id="HBUF01226312">
    <property type="protein sequence ID" value="CAG6671543.1"/>
    <property type="molecule type" value="Transcribed_RNA"/>
</dbReference>
<dbReference type="EMBL" id="HBUF01226318">
    <property type="protein sequence ID" value="CAG6671561.1"/>
    <property type="molecule type" value="Transcribed_RNA"/>
</dbReference>
<accession>A0A8D8SKX1</accession>
<dbReference type="EMBL" id="HBUF01226315">
    <property type="protein sequence ID" value="CAG6671552.1"/>
    <property type="molecule type" value="Transcribed_RNA"/>
</dbReference>
<dbReference type="EMBL" id="HBUF01226316">
    <property type="protein sequence ID" value="CAG6671555.1"/>
    <property type="molecule type" value="Transcribed_RNA"/>
</dbReference>
<reference evidence="1" key="1">
    <citation type="submission" date="2021-05" db="EMBL/GenBank/DDBJ databases">
        <authorList>
            <person name="Alioto T."/>
            <person name="Alioto T."/>
            <person name="Gomez Garrido J."/>
        </authorList>
    </citation>
    <scope>NUCLEOTIDE SEQUENCE</scope>
</reference>
<dbReference type="EMBL" id="HBUF01226317">
    <property type="protein sequence ID" value="CAG6671558.1"/>
    <property type="molecule type" value="Transcribed_RNA"/>
</dbReference>
<name>A0A8D8SKX1_9HEMI</name>
<dbReference type="EMBL" id="HBUF01226311">
    <property type="protein sequence ID" value="CAG6671540.1"/>
    <property type="molecule type" value="Transcribed_RNA"/>
</dbReference>
<evidence type="ECO:0000313" key="1">
    <source>
        <dbReference type="EMBL" id="CAG6671543.1"/>
    </source>
</evidence>
<dbReference type="EMBL" id="HBUF01226323">
    <property type="protein sequence ID" value="CAG6671573.1"/>
    <property type="molecule type" value="Transcribed_RNA"/>
</dbReference>
<proteinExistence type="predicted"/>
<dbReference type="EMBL" id="HBUF01226313">
    <property type="protein sequence ID" value="CAG6671546.1"/>
    <property type="molecule type" value="Transcribed_RNA"/>
</dbReference>
<sequence>MMPSNFWHRPFTMPYPMPLLAPVTTATFSMTPQVNVFQSKRILLLEFFSSAHTWICSGRFTQHKHKQQDVGSTFFVQMFNKLLFFFFVQLQRGHRRSTARLAL</sequence>
<dbReference type="AlphaFoldDB" id="A0A8D8SKX1"/>